<dbReference type="SUPFAM" id="SSF53850">
    <property type="entry name" value="Periplasmic binding protein-like II"/>
    <property type="match status" value="1"/>
</dbReference>
<reference evidence="1" key="1">
    <citation type="submission" date="2018-05" db="EMBL/GenBank/DDBJ databases">
        <authorList>
            <person name="Lanie J.A."/>
            <person name="Ng W.-L."/>
            <person name="Kazmierczak K.M."/>
            <person name="Andrzejewski T.M."/>
            <person name="Davidsen T.M."/>
            <person name="Wayne K.J."/>
            <person name="Tettelin H."/>
            <person name="Glass J.I."/>
            <person name="Rusch D."/>
            <person name="Podicherti R."/>
            <person name="Tsui H.-C.T."/>
            <person name="Winkler M.E."/>
        </authorList>
    </citation>
    <scope>NUCLEOTIDE SEQUENCE</scope>
</reference>
<feature type="non-terminal residue" evidence="1">
    <location>
        <position position="1"/>
    </location>
</feature>
<accession>A0A382YSD1</accession>
<dbReference type="AlphaFoldDB" id="A0A382YSD1"/>
<proteinExistence type="predicted"/>
<dbReference type="Gene3D" id="3.40.190.10">
    <property type="entry name" value="Periplasmic binding protein-like II"/>
    <property type="match status" value="1"/>
</dbReference>
<dbReference type="Gene3D" id="3.10.105.10">
    <property type="entry name" value="Dipeptide-binding Protein, Domain 3"/>
    <property type="match status" value="1"/>
</dbReference>
<protein>
    <recommendedName>
        <fullName evidence="2">Solute-binding protein family 5 domain-containing protein</fullName>
    </recommendedName>
</protein>
<name>A0A382YSD1_9ZZZZ</name>
<organism evidence="1">
    <name type="scientific">marine metagenome</name>
    <dbReference type="NCBI Taxonomy" id="408172"/>
    <lineage>
        <taxon>unclassified sequences</taxon>
        <taxon>metagenomes</taxon>
        <taxon>ecological metagenomes</taxon>
    </lineage>
</organism>
<gene>
    <name evidence="1" type="ORF">METZ01_LOCUS438845</name>
</gene>
<evidence type="ECO:0000313" key="1">
    <source>
        <dbReference type="EMBL" id="SVD85991.1"/>
    </source>
</evidence>
<sequence length="103" mass="12399">TRNYMGIKNPALDELIELIIKAKIRKELVINIQALDRILTHQFYMVSHWYIAYDRAVFWNKFSRPKINSSQSNPLNDILQWWWWDEEKAQKLKDARAQGKPLQ</sequence>
<evidence type="ECO:0008006" key="2">
    <source>
        <dbReference type="Google" id="ProtNLM"/>
    </source>
</evidence>
<dbReference type="EMBL" id="UINC01178043">
    <property type="protein sequence ID" value="SVD85991.1"/>
    <property type="molecule type" value="Genomic_DNA"/>
</dbReference>